<feature type="non-terminal residue" evidence="1">
    <location>
        <position position="74"/>
    </location>
</feature>
<dbReference type="AlphaFoldDB" id="A0A392QZG8"/>
<protein>
    <submittedName>
        <fullName evidence="1">Uncharacterized protein</fullName>
    </submittedName>
</protein>
<sequence>MVMIQLVGVMNDEYEMISWSLWGKYTCKNVSTPKLKSVFEREFGAVLRSGDNFEVEGLKLSCAEFVFGTCLHSN</sequence>
<dbReference type="EMBL" id="LXQA010174667">
    <property type="protein sequence ID" value="MCI29743.1"/>
    <property type="molecule type" value="Genomic_DNA"/>
</dbReference>
<proteinExistence type="predicted"/>
<accession>A0A392QZG8</accession>
<name>A0A392QZG8_9FABA</name>
<comment type="caution">
    <text evidence="1">The sequence shown here is derived from an EMBL/GenBank/DDBJ whole genome shotgun (WGS) entry which is preliminary data.</text>
</comment>
<keyword evidence="2" id="KW-1185">Reference proteome</keyword>
<dbReference type="Proteomes" id="UP000265520">
    <property type="component" value="Unassembled WGS sequence"/>
</dbReference>
<evidence type="ECO:0000313" key="2">
    <source>
        <dbReference type="Proteomes" id="UP000265520"/>
    </source>
</evidence>
<evidence type="ECO:0000313" key="1">
    <source>
        <dbReference type="EMBL" id="MCI29743.1"/>
    </source>
</evidence>
<reference evidence="1 2" key="1">
    <citation type="journal article" date="2018" name="Front. Plant Sci.">
        <title>Red Clover (Trifolium pratense) and Zigzag Clover (T. medium) - A Picture of Genomic Similarities and Differences.</title>
        <authorList>
            <person name="Dluhosova J."/>
            <person name="Istvanek J."/>
            <person name="Nedelnik J."/>
            <person name="Repkova J."/>
        </authorList>
    </citation>
    <scope>NUCLEOTIDE SEQUENCE [LARGE SCALE GENOMIC DNA]</scope>
    <source>
        <strain evidence="2">cv. 10/8</strain>
        <tissue evidence="1">Leaf</tissue>
    </source>
</reference>
<organism evidence="1 2">
    <name type="scientific">Trifolium medium</name>
    <dbReference type="NCBI Taxonomy" id="97028"/>
    <lineage>
        <taxon>Eukaryota</taxon>
        <taxon>Viridiplantae</taxon>
        <taxon>Streptophyta</taxon>
        <taxon>Embryophyta</taxon>
        <taxon>Tracheophyta</taxon>
        <taxon>Spermatophyta</taxon>
        <taxon>Magnoliopsida</taxon>
        <taxon>eudicotyledons</taxon>
        <taxon>Gunneridae</taxon>
        <taxon>Pentapetalae</taxon>
        <taxon>rosids</taxon>
        <taxon>fabids</taxon>
        <taxon>Fabales</taxon>
        <taxon>Fabaceae</taxon>
        <taxon>Papilionoideae</taxon>
        <taxon>50 kb inversion clade</taxon>
        <taxon>NPAAA clade</taxon>
        <taxon>Hologalegina</taxon>
        <taxon>IRL clade</taxon>
        <taxon>Trifolieae</taxon>
        <taxon>Trifolium</taxon>
    </lineage>
</organism>